<evidence type="ECO:0000256" key="3">
    <source>
        <dbReference type="ARBA" id="ARBA00022842"/>
    </source>
</evidence>
<dbReference type="PANTHER" id="PTHR43584">
    <property type="entry name" value="NUCLEOTIDYL TRANSFERASE"/>
    <property type="match status" value="1"/>
</dbReference>
<dbReference type="Pfam" id="PF12804">
    <property type="entry name" value="NTP_transf_3"/>
    <property type="match status" value="1"/>
</dbReference>
<dbReference type="EMBL" id="CP016303">
    <property type="protein sequence ID" value="ASX26347.1"/>
    <property type="molecule type" value="Genomic_DNA"/>
</dbReference>
<feature type="domain" description="MobA-like NTP transferase" evidence="4">
    <location>
        <begin position="3"/>
        <end position="146"/>
    </location>
</feature>
<protein>
    <submittedName>
        <fullName evidence="5">ADP-glucose pyrophosphorylase</fullName>
    </submittedName>
</protein>
<reference evidence="5 6" key="2">
    <citation type="submission" date="2017-09" db="EMBL/GenBank/DDBJ databases">
        <title>The genome of whitefly Bemisia tabaci, a global crop pest, provides novel insights into virus transmission, host adaptation and insecticide resistance.</title>
        <authorList>
            <person name="Kaur N."/>
            <person name="Kliot A."/>
            <person name="Pinheiro P.V."/>
            <person name="Luan J."/>
            <person name="Zheng Y."/>
            <person name="Liu W."/>
            <person name="Sun H."/>
            <person name="Yang X."/>
            <person name="Xu Y."/>
            <person name="Luo Y."/>
            <person name="Kruse A."/>
            <person name="Fisher T.W."/>
            <person name="Nelson D.R."/>
            <person name="Elimelech M."/>
            <person name="MacCoss M."/>
            <person name="Johnson R."/>
            <person name="Cohen E."/>
            <person name="Hunter W.B."/>
            <person name="Brown J.K."/>
            <person name="Jander G."/>
            <person name="Cilia M."/>
            <person name="Douglas A.E."/>
            <person name="Ghanim M."/>
            <person name="Simmons A.M."/>
            <person name="Wintermantel W.M."/>
            <person name="Ling K.-S."/>
            <person name="Fei Z."/>
        </authorList>
    </citation>
    <scope>NUCLEOTIDE SEQUENCE [LARGE SCALE GENOMIC DNA]</scope>
    <source>
        <strain evidence="5 6">MEAM1</strain>
    </source>
</reference>
<dbReference type="OrthoDB" id="9788272at2"/>
<gene>
    <name evidence="5" type="ORF">BA171_04520</name>
</gene>
<evidence type="ECO:0000259" key="4">
    <source>
        <dbReference type="Pfam" id="PF12804"/>
    </source>
</evidence>
<reference evidence="6" key="1">
    <citation type="submission" date="2016-06" db="EMBL/GenBank/DDBJ databases">
        <authorList>
            <person name="Chen W."/>
            <person name="Hasegawa D.K."/>
        </authorList>
    </citation>
    <scope>NUCLEOTIDE SEQUENCE [LARGE SCALE GENOMIC DNA]</scope>
    <source>
        <strain evidence="6">MEAM1</strain>
    </source>
</reference>
<dbReference type="RefSeq" id="WP_046493865.1">
    <property type="nucleotide sequence ID" value="NZ_CP016303.1"/>
</dbReference>
<keyword evidence="3" id="KW-0460">Magnesium</keyword>
<dbReference type="PANTHER" id="PTHR43584:SF8">
    <property type="entry name" value="N-ACETYLMURAMATE ALPHA-1-PHOSPHATE URIDYLYLTRANSFERASE"/>
    <property type="match status" value="1"/>
</dbReference>
<dbReference type="CDD" id="cd02523">
    <property type="entry name" value="PC_cytidylyltransferase"/>
    <property type="match status" value="1"/>
</dbReference>
<dbReference type="Proteomes" id="UP000216438">
    <property type="component" value="Chromosome"/>
</dbReference>
<evidence type="ECO:0000313" key="6">
    <source>
        <dbReference type="Proteomes" id="UP000216438"/>
    </source>
</evidence>
<evidence type="ECO:0000256" key="1">
    <source>
        <dbReference type="ARBA" id="ARBA00022679"/>
    </source>
</evidence>
<dbReference type="InterPro" id="IPR029044">
    <property type="entry name" value="Nucleotide-diphossugar_trans"/>
</dbReference>
<dbReference type="InterPro" id="IPR050065">
    <property type="entry name" value="GlmU-like"/>
</dbReference>
<sequence>MRAVILAAGRGLRLQQPKQEQIPKCLLQFDGKTLLERHLILLKSVGVYDVTIALGFRHELIEAEIKRLNWQPSPETFVNSSFDLGSVLTVHTVTDAVTRGGDVLLMDADVLCDIDILSALVANNQSTNRLLIDYNFEEGEEPVKLCIRDGIPVELRKKLSVDLKYDTVGESVGFFRFDESAAQRFATIVREYIDSNRAHMPHEEAVRDLLQEYNHIFEVRDITGAPWMEIDFPKDIIRAKNEILPQLKPLLGVV</sequence>
<evidence type="ECO:0000256" key="2">
    <source>
        <dbReference type="ARBA" id="ARBA00022695"/>
    </source>
</evidence>
<evidence type="ECO:0000313" key="5">
    <source>
        <dbReference type="EMBL" id="ASX26347.1"/>
    </source>
</evidence>
<dbReference type="AlphaFoldDB" id="A0A249DZL9"/>
<keyword evidence="2" id="KW-0548">Nucleotidyltransferase</keyword>
<dbReference type="Gene3D" id="3.90.550.10">
    <property type="entry name" value="Spore Coat Polysaccharide Biosynthesis Protein SpsA, Chain A"/>
    <property type="match status" value="1"/>
</dbReference>
<dbReference type="SUPFAM" id="SSF53448">
    <property type="entry name" value="Nucleotide-diphospho-sugar transferases"/>
    <property type="match status" value="1"/>
</dbReference>
<dbReference type="InterPro" id="IPR025877">
    <property type="entry name" value="MobA-like_NTP_Trfase"/>
</dbReference>
<organism evidence="5 6">
    <name type="scientific">Candidatus Hamiltonella defensa</name>
    <name type="common">Bemisia tabaci</name>
    <dbReference type="NCBI Taxonomy" id="672795"/>
    <lineage>
        <taxon>Bacteria</taxon>
        <taxon>Pseudomonadati</taxon>
        <taxon>Pseudomonadota</taxon>
        <taxon>Gammaproteobacteria</taxon>
        <taxon>Enterobacterales</taxon>
        <taxon>Enterobacteriaceae</taxon>
        <taxon>aphid secondary symbionts</taxon>
        <taxon>Candidatus Williamhamiltonella</taxon>
    </lineage>
</organism>
<dbReference type="GO" id="GO:0016779">
    <property type="term" value="F:nucleotidyltransferase activity"/>
    <property type="evidence" value="ECO:0007669"/>
    <property type="project" value="UniProtKB-KW"/>
</dbReference>
<name>A0A249DZL9_9ENTR</name>
<proteinExistence type="predicted"/>
<accession>A0A249DZL9</accession>
<keyword evidence="1" id="KW-0808">Transferase</keyword>